<gene>
    <name evidence="2" type="ORF">HNQ51_002882</name>
</gene>
<dbReference type="AlphaFoldDB" id="A0A840S7B0"/>
<dbReference type="Proteomes" id="UP000554837">
    <property type="component" value="Unassembled WGS sequence"/>
</dbReference>
<dbReference type="EMBL" id="JACHHO010000004">
    <property type="protein sequence ID" value="MBB5205563.1"/>
    <property type="molecule type" value="Genomic_DNA"/>
</dbReference>
<name>A0A840S7B0_9BURK</name>
<comment type="caution">
    <text evidence="2">The sequence shown here is derived from an EMBL/GenBank/DDBJ whole genome shotgun (WGS) entry which is preliminary data.</text>
</comment>
<sequence length="58" mass="5895">MSPQFQALWVITTLQAAQGRWPSPSPGCGSPLGYRSPGSAPQESALRLGSGPSLGAIA</sequence>
<protein>
    <submittedName>
        <fullName evidence="2">Uncharacterized protein</fullName>
    </submittedName>
</protein>
<evidence type="ECO:0000256" key="1">
    <source>
        <dbReference type="SAM" id="MobiDB-lite"/>
    </source>
</evidence>
<evidence type="ECO:0000313" key="3">
    <source>
        <dbReference type="Proteomes" id="UP000554837"/>
    </source>
</evidence>
<evidence type="ECO:0000313" key="2">
    <source>
        <dbReference type="EMBL" id="MBB5205563.1"/>
    </source>
</evidence>
<keyword evidence="3" id="KW-1185">Reference proteome</keyword>
<proteinExistence type="predicted"/>
<reference evidence="2 3" key="1">
    <citation type="submission" date="2020-08" db="EMBL/GenBank/DDBJ databases">
        <title>Genomic Encyclopedia of Type Strains, Phase IV (KMG-IV): sequencing the most valuable type-strain genomes for metagenomic binning, comparative biology and taxonomic classification.</title>
        <authorList>
            <person name="Goeker M."/>
        </authorList>
    </citation>
    <scope>NUCLEOTIDE SEQUENCE [LARGE SCALE GENOMIC DNA]</scope>
    <source>
        <strain evidence="2 3">DSM 23958</strain>
    </source>
</reference>
<organism evidence="2 3">
    <name type="scientific">Inhella inkyongensis</name>
    <dbReference type="NCBI Taxonomy" id="392593"/>
    <lineage>
        <taxon>Bacteria</taxon>
        <taxon>Pseudomonadati</taxon>
        <taxon>Pseudomonadota</taxon>
        <taxon>Betaproteobacteria</taxon>
        <taxon>Burkholderiales</taxon>
        <taxon>Sphaerotilaceae</taxon>
        <taxon>Inhella</taxon>
    </lineage>
</organism>
<feature type="region of interest" description="Disordered" evidence="1">
    <location>
        <begin position="18"/>
        <end position="58"/>
    </location>
</feature>
<accession>A0A840S7B0</accession>